<keyword evidence="8 9" id="KW-0472">Membrane</keyword>
<evidence type="ECO:0000256" key="10">
    <source>
        <dbReference type="SAM" id="MobiDB-lite"/>
    </source>
</evidence>
<evidence type="ECO:0000256" key="6">
    <source>
        <dbReference type="ARBA" id="ARBA00022989"/>
    </source>
</evidence>
<feature type="transmembrane region" description="Helical" evidence="9">
    <location>
        <begin position="243"/>
        <end position="276"/>
    </location>
</feature>
<evidence type="ECO:0000256" key="3">
    <source>
        <dbReference type="ARBA" id="ARBA00022692"/>
    </source>
</evidence>
<dbReference type="GO" id="GO:0000139">
    <property type="term" value="C:Golgi membrane"/>
    <property type="evidence" value="ECO:0007669"/>
    <property type="project" value="UniProtKB-SubCell"/>
</dbReference>
<comment type="subcellular location">
    <subcellularLocation>
        <location evidence="9">Endoplasmic reticulum membrane</location>
        <topology evidence="9">Multi-pass membrane protein</topology>
    </subcellularLocation>
    <subcellularLocation>
        <location evidence="9">Golgi apparatus membrane</location>
        <topology evidence="9">Multi-pass membrane protein</topology>
    </subcellularLocation>
</comment>
<dbReference type="GO" id="GO:0005793">
    <property type="term" value="C:endoplasmic reticulum-Golgi intermediate compartment"/>
    <property type="evidence" value="ECO:0007669"/>
    <property type="project" value="UniProtKB-UniRule"/>
</dbReference>
<keyword evidence="7 9" id="KW-0333">Golgi apparatus</keyword>
<protein>
    <recommendedName>
        <fullName evidence="9">Protein YIF1</fullName>
    </recommendedName>
</protein>
<evidence type="ECO:0000256" key="5">
    <source>
        <dbReference type="ARBA" id="ARBA00022927"/>
    </source>
</evidence>
<evidence type="ECO:0000256" key="8">
    <source>
        <dbReference type="ARBA" id="ARBA00023136"/>
    </source>
</evidence>
<dbReference type="EMBL" id="HBHK01020793">
    <property type="protein sequence ID" value="CAD9697442.1"/>
    <property type="molecule type" value="Transcribed_RNA"/>
</dbReference>
<dbReference type="AlphaFoldDB" id="A0A7S2SE26"/>
<dbReference type="PANTHER" id="PTHR14083">
    <property type="entry name" value="YIP1 INTERACTING FACTOR HOMOLOG YIF1 PROTEIN"/>
    <property type="match status" value="1"/>
</dbReference>
<feature type="region of interest" description="Disordered" evidence="10">
    <location>
        <begin position="1"/>
        <end position="67"/>
    </location>
</feature>
<feature type="transmembrane region" description="Helical" evidence="9">
    <location>
        <begin position="206"/>
        <end position="223"/>
    </location>
</feature>
<evidence type="ECO:0000256" key="1">
    <source>
        <dbReference type="ARBA" id="ARBA00009727"/>
    </source>
</evidence>
<gene>
    <name evidence="11" type="ORF">QSP1433_LOCUS13211</name>
</gene>
<dbReference type="GO" id="GO:0030134">
    <property type="term" value="C:COPII-coated ER to Golgi transport vesicle"/>
    <property type="evidence" value="ECO:0007669"/>
    <property type="project" value="TreeGrafter"/>
</dbReference>
<comment type="function">
    <text evidence="9">Has a role in transport between endoplasmic reticulum and Golgi.</text>
</comment>
<organism evidence="11">
    <name type="scientific">Mucochytrium quahogii</name>
    <dbReference type="NCBI Taxonomy" id="96639"/>
    <lineage>
        <taxon>Eukaryota</taxon>
        <taxon>Sar</taxon>
        <taxon>Stramenopiles</taxon>
        <taxon>Bigyra</taxon>
        <taxon>Labyrinthulomycetes</taxon>
        <taxon>Thraustochytrida</taxon>
        <taxon>Thraustochytriidae</taxon>
        <taxon>Mucochytrium</taxon>
    </lineage>
</organism>
<accession>A0A7S2SE26</accession>
<keyword evidence="6 9" id="KW-1133">Transmembrane helix</keyword>
<dbReference type="GO" id="GO:0006888">
    <property type="term" value="P:endoplasmic reticulum to Golgi vesicle-mediated transport"/>
    <property type="evidence" value="ECO:0007669"/>
    <property type="project" value="UniProtKB-UniRule"/>
</dbReference>
<comment type="similarity">
    <text evidence="1 9">Belongs to the YIF1 family.</text>
</comment>
<evidence type="ECO:0000256" key="7">
    <source>
        <dbReference type="ARBA" id="ARBA00023034"/>
    </source>
</evidence>
<evidence type="ECO:0000256" key="2">
    <source>
        <dbReference type="ARBA" id="ARBA00022448"/>
    </source>
</evidence>
<keyword evidence="3 9" id="KW-0812">Transmembrane</keyword>
<feature type="transmembrane region" description="Helical" evidence="9">
    <location>
        <begin position="297"/>
        <end position="316"/>
    </location>
</feature>
<evidence type="ECO:0000256" key="4">
    <source>
        <dbReference type="ARBA" id="ARBA00022824"/>
    </source>
</evidence>
<evidence type="ECO:0000313" key="11">
    <source>
        <dbReference type="EMBL" id="CAD9697442.1"/>
    </source>
</evidence>
<reference evidence="11" key="1">
    <citation type="submission" date="2021-01" db="EMBL/GenBank/DDBJ databases">
        <authorList>
            <person name="Corre E."/>
            <person name="Pelletier E."/>
            <person name="Niang G."/>
            <person name="Scheremetjew M."/>
            <person name="Finn R."/>
            <person name="Kale V."/>
            <person name="Holt S."/>
            <person name="Cochrane G."/>
            <person name="Meng A."/>
            <person name="Brown T."/>
            <person name="Cohen L."/>
        </authorList>
    </citation>
    <scope>NUCLEOTIDE SEQUENCE</scope>
    <source>
        <strain evidence="11">NY070348D</strain>
    </source>
</reference>
<dbReference type="PANTHER" id="PTHR14083:SF0">
    <property type="entry name" value="YIP1D-INTERACTING FACTOR 1, ISOFORM C"/>
    <property type="match status" value="1"/>
</dbReference>
<evidence type="ECO:0000256" key="9">
    <source>
        <dbReference type="RuleBase" id="RU368073"/>
    </source>
</evidence>
<dbReference type="InterPro" id="IPR005578">
    <property type="entry name" value="Yif1_fam"/>
</dbReference>
<keyword evidence="5 9" id="KW-0653">Protein transport</keyword>
<dbReference type="GO" id="GO:0015031">
    <property type="term" value="P:protein transport"/>
    <property type="evidence" value="ECO:0007669"/>
    <property type="project" value="UniProtKB-KW"/>
</dbReference>
<feature type="compositionally biased region" description="Polar residues" evidence="10">
    <location>
        <begin position="14"/>
        <end position="36"/>
    </location>
</feature>
<dbReference type="Pfam" id="PF03878">
    <property type="entry name" value="YIF1"/>
    <property type="match status" value="1"/>
</dbReference>
<keyword evidence="2 9" id="KW-0813">Transport</keyword>
<feature type="compositionally biased region" description="Low complexity" evidence="10">
    <location>
        <begin position="46"/>
        <end position="60"/>
    </location>
</feature>
<name>A0A7S2SE26_9STRA</name>
<sequence>MYSQGDNPGMGYGQNPNMHQQQGQMGASYNQGQFYSTGEFPGGAGQQQQQPMQQQQQQPQGFGGLDSLGGVASLAENPILQSYAKDNIRVMQEQLAGKYLPGATSFWNKLHHYFHVDNKYVLKKSQLLIFPWRHKEWGRIRVGDETGKAQLAVNDFAPPVADTNAPDMYLPMMAIVTYILVIGFLKGTKGVFNPEVLQDTFSTSGLVLLLEVLLMKGGLYTLGGQTVRLVMLDLVVFSAYKYVLIAFNLFIGIFLGSAVYNATLLYSCLCMSYFIYKTMEQAVPRPIHEASGHKRRLYYLVACAALQFLTIAFLGYTRDLGETSFWTGASAVAQAGGAAVDAGEADNEADV</sequence>
<proteinExistence type="inferred from homology"/>
<keyword evidence="4 9" id="KW-0256">Endoplasmic reticulum</keyword>
<feature type="transmembrane region" description="Helical" evidence="9">
    <location>
        <begin position="168"/>
        <end position="185"/>
    </location>
</feature>
<dbReference type="GO" id="GO:0005789">
    <property type="term" value="C:endoplasmic reticulum membrane"/>
    <property type="evidence" value="ECO:0007669"/>
    <property type="project" value="UniProtKB-SubCell"/>
</dbReference>